<dbReference type="InterPro" id="IPR027417">
    <property type="entry name" value="P-loop_NTPase"/>
</dbReference>
<name>A0AA96I310_9BACT</name>
<dbReference type="Gene3D" id="3.40.50.300">
    <property type="entry name" value="P-loop containing nucleotide triphosphate hydrolases"/>
    <property type="match status" value="2"/>
</dbReference>
<evidence type="ECO:0000256" key="3">
    <source>
        <dbReference type="ARBA" id="ARBA00022475"/>
    </source>
</evidence>
<organism evidence="7">
    <name type="scientific">Arcobacter sp. AZ-2023</name>
    <dbReference type="NCBI Taxonomy" id="3074453"/>
    <lineage>
        <taxon>Bacteria</taxon>
        <taxon>Pseudomonadati</taxon>
        <taxon>Campylobacterota</taxon>
        <taxon>Epsilonproteobacteria</taxon>
        <taxon>Campylobacterales</taxon>
        <taxon>Arcobacteraceae</taxon>
        <taxon>Arcobacter</taxon>
    </lineage>
</organism>
<dbReference type="PANTHER" id="PTHR37937:SF1">
    <property type="entry name" value="CONJUGATIVE TRANSFER: DNA TRANSPORT"/>
    <property type="match status" value="1"/>
</dbReference>
<dbReference type="GO" id="GO:0005886">
    <property type="term" value="C:plasma membrane"/>
    <property type="evidence" value="ECO:0007669"/>
    <property type="project" value="UniProtKB-SubCell"/>
</dbReference>
<dbReference type="AlphaFoldDB" id="A0AA96I310"/>
<evidence type="ECO:0000256" key="2">
    <source>
        <dbReference type="ARBA" id="ARBA00008806"/>
    </source>
</evidence>
<dbReference type="PANTHER" id="PTHR37937">
    <property type="entry name" value="CONJUGATIVE TRANSFER: DNA TRANSPORT"/>
    <property type="match status" value="1"/>
</dbReference>
<gene>
    <name evidence="7" type="ORF">RJG54_07820</name>
</gene>
<comment type="similarity">
    <text evidence="2">Belongs to the VirD4/TraG family.</text>
</comment>
<dbReference type="EMBL" id="CP134846">
    <property type="protein sequence ID" value="WNL16128.1"/>
    <property type="molecule type" value="Genomic_DNA"/>
</dbReference>
<keyword evidence="5" id="KW-1133">Transmembrane helix</keyword>
<dbReference type="InterPro" id="IPR051539">
    <property type="entry name" value="T4SS-coupling_protein"/>
</dbReference>
<dbReference type="Pfam" id="PF02534">
    <property type="entry name" value="T4SS-DNA_transf"/>
    <property type="match status" value="1"/>
</dbReference>
<protein>
    <submittedName>
        <fullName evidence="7">Type IV secretory system conjugative DNA transfer family protein</fullName>
    </submittedName>
</protein>
<dbReference type="SUPFAM" id="SSF52540">
    <property type="entry name" value="P-loop containing nucleoside triphosphate hydrolases"/>
    <property type="match status" value="1"/>
</dbReference>
<keyword evidence="6" id="KW-0472">Membrane</keyword>
<keyword evidence="3" id="KW-1003">Cell membrane</keyword>
<dbReference type="InterPro" id="IPR003688">
    <property type="entry name" value="TraG/VirD4"/>
</dbReference>
<reference evidence="7" key="1">
    <citation type="submission" date="2023-09" db="EMBL/GenBank/DDBJ databases">
        <title>Arcobacter tbilisiensis sp. nov. isolated from chicken meat in Tbilisi, Georgia.</title>
        <authorList>
            <person name="Matthias R."/>
            <person name="Zautner A.E."/>
        </authorList>
    </citation>
    <scope>NUCLEOTIDE SEQUENCE</scope>
    <source>
        <strain evidence="7">LEO 107</strain>
    </source>
</reference>
<keyword evidence="4" id="KW-0812">Transmembrane</keyword>
<accession>A0AA96I310</accession>
<evidence type="ECO:0000256" key="4">
    <source>
        <dbReference type="ARBA" id="ARBA00022692"/>
    </source>
</evidence>
<proteinExistence type="inferred from homology"/>
<evidence type="ECO:0000256" key="1">
    <source>
        <dbReference type="ARBA" id="ARBA00004651"/>
    </source>
</evidence>
<dbReference type="CDD" id="cd01127">
    <property type="entry name" value="TrwB_TraG_TraD_VirD4"/>
    <property type="match status" value="1"/>
</dbReference>
<evidence type="ECO:0000313" key="7">
    <source>
        <dbReference type="EMBL" id="WNL16128.1"/>
    </source>
</evidence>
<sequence length="615" mass="71889">MKLGLIKDDKLLEKIPLVDVRFTHSLCVGQTGSGKTTSFVYPNILERMKLNHGILFFDIKGSEHIALKSLANESKRLDDIIEIGKPWGRNINILDEMNESSFMRLLKVLIGMGKDGGGNNAYFYNAAQSLGLTLYSVFRTCRILIQEFNELDIDIDFINKKIFTLEDIYQVIVDIDSLYSFLIKLDDFIDLVKSNIEKNSFLYFGDKKTIYKNVILNLVVLEKYFKKLAPYYISSEDRSDTSKFDKTLLSVLNTLVEAFGFMVSSSSKYISTSVEVLNIVDALQNKKIVVVNVRVIPDAILEILLEKIFEQLIDLNIKNEDEREPISIFIDEAQRLINKNIPLDVLRSSKVDVILTVQNEQQLVSKFNSREDWQQISMNIAQKFAFRSALFENSFLVDTGDFKTFEYTKEYENKMYKAIPKFINQKEALKIEYKYQHEILQLPNLDENEYLVYDVSHFEKEREVVVANLKTNKKYYKKLFNDMEEDIVDKYIESKLIGIYESYIKKSINENIDLKDWISLINDFGIINKDIYENSIAKIFKTKKSAIKYIENNYGKNIYKYVKNNSTEEYMVFARLSDDKLKEFGYTENHRELLGIKNIQNKDLEFMDEENIFNW</sequence>
<evidence type="ECO:0000256" key="6">
    <source>
        <dbReference type="ARBA" id="ARBA00023136"/>
    </source>
</evidence>
<evidence type="ECO:0000256" key="5">
    <source>
        <dbReference type="ARBA" id="ARBA00022989"/>
    </source>
</evidence>
<comment type="subcellular location">
    <subcellularLocation>
        <location evidence="1">Cell membrane</location>
        <topology evidence="1">Multi-pass membrane protein</topology>
    </subcellularLocation>
</comment>